<evidence type="ECO:0000313" key="2">
    <source>
        <dbReference type="Proteomes" id="UP001432322"/>
    </source>
</evidence>
<sequence>MSAISPQIDLSSYEFEKLSDADILYEQKFYHHQMSFDTKLDHGTRDHRKMYKIIDYFYYEPEAHMYQLTDTTTTLFKLKVREPEKTRIRKVQATRPLEVFVRTIANEAKWVNKDKQGIAAELEIYRNQITEPDTLLQSGPSLKSQWNLLPPHSILPIPDWNYSKDFPSKGGLPILNSEMDPTDNPKKFKMLDHFCHQTDQYILDLKLETVRLFEWEMKNQKEIDGSIGTSTVESVMRVLLNDVKLMVEEKEIMATELSIYRNHLRASGVNPDGLLPEGV</sequence>
<protein>
    <submittedName>
        <fullName evidence="1">Uncharacterized protein</fullName>
    </submittedName>
</protein>
<reference evidence="1" key="1">
    <citation type="submission" date="2023-10" db="EMBL/GenBank/DDBJ databases">
        <title>Genome assembly of Pristionchus species.</title>
        <authorList>
            <person name="Yoshida K."/>
            <person name="Sommer R.J."/>
        </authorList>
    </citation>
    <scope>NUCLEOTIDE SEQUENCE</scope>
    <source>
        <strain evidence="1">RS5133</strain>
    </source>
</reference>
<accession>A0AAV5W8F6</accession>
<comment type="caution">
    <text evidence="1">The sequence shown here is derived from an EMBL/GenBank/DDBJ whole genome shotgun (WGS) entry which is preliminary data.</text>
</comment>
<evidence type="ECO:0000313" key="1">
    <source>
        <dbReference type="EMBL" id="GMT28249.1"/>
    </source>
</evidence>
<dbReference type="Proteomes" id="UP001432322">
    <property type="component" value="Unassembled WGS sequence"/>
</dbReference>
<gene>
    <name evidence="1" type="ORF">PFISCL1PPCAC_19546</name>
</gene>
<name>A0AAV5W8F6_9BILA</name>
<keyword evidence="2" id="KW-1185">Reference proteome</keyword>
<dbReference type="AlphaFoldDB" id="A0AAV5W8F6"/>
<proteinExistence type="predicted"/>
<dbReference type="EMBL" id="BTSY01000005">
    <property type="protein sequence ID" value="GMT28249.1"/>
    <property type="molecule type" value="Genomic_DNA"/>
</dbReference>
<organism evidence="1 2">
    <name type="scientific">Pristionchus fissidentatus</name>
    <dbReference type="NCBI Taxonomy" id="1538716"/>
    <lineage>
        <taxon>Eukaryota</taxon>
        <taxon>Metazoa</taxon>
        <taxon>Ecdysozoa</taxon>
        <taxon>Nematoda</taxon>
        <taxon>Chromadorea</taxon>
        <taxon>Rhabditida</taxon>
        <taxon>Rhabditina</taxon>
        <taxon>Diplogasteromorpha</taxon>
        <taxon>Diplogasteroidea</taxon>
        <taxon>Neodiplogasteridae</taxon>
        <taxon>Pristionchus</taxon>
    </lineage>
</organism>